<accession>A0A9P1CDJ1</accession>
<dbReference type="EMBL" id="CAMXCT020001388">
    <property type="protein sequence ID" value="CAL1142985.1"/>
    <property type="molecule type" value="Genomic_DNA"/>
</dbReference>
<reference evidence="2" key="1">
    <citation type="submission" date="2022-10" db="EMBL/GenBank/DDBJ databases">
        <authorList>
            <person name="Chen Y."/>
            <person name="Dougan E. K."/>
            <person name="Chan C."/>
            <person name="Rhodes N."/>
            <person name="Thang M."/>
        </authorList>
    </citation>
    <scope>NUCLEOTIDE SEQUENCE</scope>
</reference>
<feature type="region of interest" description="Disordered" evidence="1">
    <location>
        <begin position="1"/>
        <end position="38"/>
    </location>
</feature>
<evidence type="ECO:0000313" key="3">
    <source>
        <dbReference type="EMBL" id="CAL4776922.1"/>
    </source>
</evidence>
<protein>
    <submittedName>
        <fullName evidence="3">Rhamnose biosynthetic enzyme 1</fullName>
    </submittedName>
</protein>
<evidence type="ECO:0000313" key="4">
    <source>
        <dbReference type="Proteomes" id="UP001152797"/>
    </source>
</evidence>
<proteinExistence type="predicted"/>
<organism evidence="2">
    <name type="scientific">Cladocopium goreaui</name>
    <dbReference type="NCBI Taxonomy" id="2562237"/>
    <lineage>
        <taxon>Eukaryota</taxon>
        <taxon>Sar</taxon>
        <taxon>Alveolata</taxon>
        <taxon>Dinophyceae</taxon>
        <taxon>Suessiales</taxon>
        <taxon>Symbiodiniaceae</taxon>
        <taxon>Cladocopium</taxon>
    </lineage>
</organism>
<dbReference type="EMBL" id="CAMXCT030001388">
    <property type="protein sequence ID" value="CAL4776922.1"/>
    <property type="molecule type" value="Genomic_DNA"/>
</dbReference>
<evidence type="ECO:0000256" key="1">
    <source>
        <dbReference type="SAM" id="MobiDB-lite"/>
    </source>
</evidence>
<reference evidence="3 4" key="2">
    <citation type="submission" date="2024-05" db="EMBL/GenBank/DDBJ databases">
        <authorList>
            <person name="Chen Y."/>
            <person name="Shah S."/>
            <person name="Dougan E. K."/>
            <person name="Thang M."/>
            <person name="Chan C."/>
        </authorList>
    </citation>
    <scope>NUCLEOTIDE SEQUENCE [LARGE SCALE GENOMIC DNA]</scope>
</reference>
<evidence type="ECO:0000313" key="2">
    <source>
        <dbReference type="EMBL" id="CAI3989610.1"/>
    </source>
</evidence>
<name>A0A9P1CDJ1_9DINO</name>
<dbReference type="OrthoDB" id="409884at2759"/>
<dbReference type="EMBL" id="CAMXCT010001388">
    <property type="protein sequence ID" value="CAI3989610.1"/>
    <property type="molecule type" value="Genomic_DNA"/>
</dbReference>
<keyword evidence="4" id="KW-1185">Reference proteome</keyword>
<dbReference type="Proteomes" id="UP001152797">
    <property type="component" value="Unassembled WGS sequence"/>
</dbReference>
<dbReference type="AlphaFoldDB" id="A0A9P1CDJ1"/>
<sequence>MAKNTVIVSRRDAKRKVKRSKDEMVFPKPSGDISSRDPRQRNLSHILAGLKHLKAPIAGRKAIGLDLEIGGPSMDMATDLGFSNSLFQVANLRAGGGALAAPVCGSWVFLSRGSTGRTRTNPMGDSSCRSTRLGNLLTARTLILLWVLAAKGCWWIVEQPSSSLMEFHVLFQRFLSLIRVRRLSICMADYGSPTLKPTYLYSSHHAIDMLPDYQSTRRLVDREMVRRYTNGAGESRICGGRDLKSSQAYPKGFGVALAKCRTAVQKKHLKLARQFLRAARASTNKVDTQASVNKAWTKGAQLESVIQFLSH</sequence>
<gene>
    <name evidence="2" type="ORF">C1SCF055_LOCUS16673</name>
</gene>
<comment type="caution">
    <text evidence="2">The sequence shown here is derived from an EMBL/GenBank/DDBJ whole genome shotgun (WGS) entry which is preliminary data.</text>
</comment>